<dbReference type="InterPro" id="IPR046342">
    <property type="entry name" value="CBS_dom_sf"/>
</dbReference>
<dbReference type="PROSITE" id="PS51846">
    <property type="entry name" value="CNNM"/>
    <property type="match status" value="1"/>
</dbReference>
<dbReference type="GO" id="GO:0030026">
    <property type="term" value="P:intracellular manganese ion homeostasis"/>
    <property type="evidence" value="ECO:0007669"/>
    <property type="project" value="TreeGrafter"/>
</dbReference>
<evidence type="ECO:0000313" key="7">
    <source>
        <dbReference type="Proteomes" id="UP001165160"/>
    </source>
</evidence>
<reference evidence="7" key="1">
    <citation type="journal article" date="2023" name="Commun. Biol.">
        <title>Genome analysis of Parmales, the sister group of diatoms, reveals the evolutionary specialization of diatoms from phago-mixotrophs to photoautotrophs.</title>
        <authorList>
            <person name="Ban H."/>
            <person name="Sato S."/>
            <person name="Yoshikawa S."/>
            <person name="Yamada K."/>
            <person name="Nakamura Y."/>
            <person name="Ichinomiya M."/>
            <person name="Sato N."/>
            <person name="Blanc-Mathieu R."/>
            <person name="Endo H."/>
            <person name="Kuwata A."/>
            <person name="Ogata H."/>
        </authorList>
    </citation>
    <scope>NUCLEOTIDE SEQUENCE [LARGE SCALE GENOMIC DNA]</scope>
    <source>
        <strain evidence="7">NIES 3699</strain>
    </source>
</reference>
<feature type="transmembrane region" description="Helical" evidence="4">
    <location>
        <begin position="66"/>
        <end position="94"/>
    </location>
</feature>
<feature type="transmembrane region" description="Helical" evidence="4">
    <location>
        <begin position="152"/>
        <end position="171"/>
    </location>
</feature>
<comment type="caution">
    <text evidence="6">The sequence shown here is derived from an EMBL/GenBank/DDBJ whole genome shotgun (WGS) entry which is preliminary data.</text>
</comment>
<dbReference type="Pfam" id="PF01595">
    <property type="entry name" value="CNNM"/>
    <property type="match status" value="1"/>
</dbReference>
<dbReference type="PANTHER" id="PTHR12064">
    <property type="entry name" value="METAL TRANSPORTER CNNM"/>
    <property type="match status" value="1"/>
</dbReference>
<dbReference type="Proteomes" id="UP001165160">
    <property type="component" value="Unassembled WGS sequence"/>
</dbReference>
<dbReference type="InterPro" id="IPR002550">
    <property type="entry name" value="CNNM"/>
</dbReference>
<evidence type="ECO:0000313" key="6">
    <source>
        <dbReference type="EMBL" id="GMH84435.1"/>
    </source>
</evidence>
<dbReference type="PANTHER" id="PTHR12064:SF97">
    <property type="entry name" value="METAL TRANSPORTER CNNM-5"/>
    <property type="match status" value="1"/>
</dbReference>
<feature type="compositionally biased region" description="Acidic residues" evidence="3">
    <location>
        <begin position="484"/>
        <end position="495"/>
    </location>
</feature>
<proteinExistence type="predicted"/>
<keyword evidence="2 4" id="KW-0472">Membrane</keyword>
<keyword evidence="2 4" id="KW-1133">Transmembrane helix</keyword>
<dbReference type="SUPFAM" id="SSF54631">
    <property type="entry name" value="CBS-domain pair"/>
    <property type="match status" value="1"/>
</dbReference>
<accession>A0A9W7BAK1</accession>
<evidence type="ECO:0000259" key="5">
    <source>
        <dbReference type="PROSITE" id="PS51846"/>
    </source>
</evidence>
<gene>
    <name evidence="6" type="ORF">TrVE_jg5161</name>
</gene>
<dbReference type="Gene3D" id="3.10.580.10">
    <property type="entry name" value="CBS-domain"/>
    <property type="match status" value="1"/>
</dbReference>
<organism evidence="6 7">
    <name type="scientific">Triparma verrucosa</name>
    <dbReference type="NCBI Taxonomy" id="1606542"/>
    <lineage>
        <taxon>Eukaryota</taxon>
        <taxon>Sar</taxon>
        <taxon>Stramenopiles</taxon>
        <taxon>Ochrophyta</taxon>
        <taxon>Bolidophyceae</taxon>
        <taxon>Parmales</taxon>
        <taxon>Triparmaceae</taxon>
        <taxon>Triparma</taxon>
    </lineage>
</organism>
<sequence>MADAASLAAALELIAAAGLHSCRESLETPLLLDVPLPLCSEHYAAYHNQPPPRYLEEEEEALSTSSLYLCLAGTGVCMVMAALAAGLTMGLLSIDPLELTIKQKCGTDEEKRIANALLPLIERHHLMLVTLLLYNAGANECLPLFLDKMVPSYIAIILSVTIVLFFGEIFPSAIFTGPSQLRIAYYLSPLVKFLMMIVYPITFPIASALDYALGHGHGVVTYSRRELQALVEIQHEEGIRKKTEGTTAVTYDEATIIAGALAITTTTAADAMTKLKNMSCHPTTETLDETTIADIYRSGFSRIPVYEPNPRDSNDQSRLKGYMFMKQLVVIDPSALRSIGSIPLRIPLCVRPDVTLDVLLNMFQKGGAGMRGGHLALVCHKPEMARAALEKETYIPKESGLMGMITLEDVIEELLQEEIYDETDVVEMRAMRKARKVISKWRNFMQKKKIERGEDPGTIREFGNAVSAAAAMSKRENKGSYKEGEDEDEDEDVDVETGRGDEPLLKKSLKKKSSWYGN</sequence>
<evidence type="ECO:0000256" key="1">
    <source>
        <dbReference type="ARBA" id="ARBA00022737"/>
    </source>
</evidence>
<name>A0A9W7BAK1_9STRA</name>
<keyword evidence="2 4" id="KW-0812">Transmembrane</keyword>
<feature type="compositionally biased region" description="Basic and acidic residues" evidence="3">
    <location>
        <begin position="473"/>
        <end position="483"/>
    </location>
</feature>
<evidence type="ECO:0000256" key="3">
    <source>
        <dbReference type="SAM" id="MobiDB-lite"/>
    </source>
</evidence>
<dbReference type="AlphaFoldDB" id="A0A9W7BAK1"/>
<protein>
    <recommendedName>
        <fullName evidence="5">CNNM transmembrane domain-containing protein</fullName>
    </recommendedName>
</protein>
<dbReference type="GO" id="GO:0010960">
    <property type="term" value="P:magnesium ion homeostasis"/>
    <property type="evidence" value="ECO:0007669"/>
    <property type="project" value="InterPro"/>
</dbReference>
<evidence type="ECO:0000256" key="2">
    <source>
        <dbReference type="PROSITE-ProRule" id="PRU01193"/>
    </source>
</evidence>
<feature type="domain" description="CNNM transmembrane" evidence="5">
    <location>
        <begin position="63"/>
        <end position="244"/>
    </location>
</feature>
<feature type="region of interest" description="Disordered" evidence="3">
    <location>
        <begin position="470"/>
        <end position="504"/>
    </location>
</feature>
<dbReference type="GO" id="GO:0016020">
    <property type="term" value="C:membrane"/>
    <property type="evidence" value="ECO:0007669"/>
    <property type="project" value="UniProtKB-UniRule"/>
</dbReference>
<dbReference type="InterPro" id="IPR045095">
    <property type="entry name" value="ACDP"/>
</dbReference>
<evidence type="ECO:0000256" key="4">
    <source>
        <dbReference type="SAM" id="Phobius"/>
    </source>
</evidence>
<feature type="transmembrane region" description="Helical" evidence="4">
    <location>
        <begin position="183"/>
        <end position="201"/>
    </location>
</feature>
<dbReference type="GO" id="GO:0005737">
    <property type="term" value="C:cytoplasm"/>
    <property type="evidence" value="ECO:0007669"/>
    <property type="project" value="TreeGrafter"/>
</dbReference>
<dbReference type="EMBL" id="BRXX01000037">
    <property type="protein sequence ID" value="GMH84435.1"/>
    <property type="molecule type" value="Genomic_DNA"/>
</dbReference>
<keyword evidence="1" id="KW-0677">Repeat</keyword>
<keyword evidence="7" id="KW-1185">Reference proteome</keyword>